<feature type="active site" evidence="6">
    <location>
        <position position="133"/>
    </location>
</feature>
<gene>
    <name evidence="6" type="primary">orn</name>
    <name evidence="8" type="ORF">SAMN05660429_02885</name>
</gene>
<keyword evidence="2 6" id="KW-0540">Nuclease</keyword>
<dbReference type="STRING" id="349064.SAMN05660429_02885"/>
<sequence>MGESMSKNDTNLIWLDLEMTGLEPAVDVILEIATIVTDSDLNVLAEGPVFAIHQSDEVLENMNEWCIETHGKSGLTQRCKDSTTDLASAMAETTAFVAQYVDKGKSPMCGNSIGQDRRFLNKYAPDFEDYFHYRNLDVSTIKELARRWKPEVLKAVKKTGTHLALDDIRESIEELKVYRELFFKL</sequence>
<name>A0A1I0HP33_THASX</name>
<keyword evidence="6" id="KW-0963">Cytoplasm</keyword>
<dbReference type="HAMAP" id="MF_00045">
    <property type="entry name" value="Oligoribonuclease"/>
    <property type="match status" value="1"/>
</dbReference>
<dbReference type="InterPro" id="IPR036397">
    <property type="entry name" value="RNaseH_sf"/>
</dbReference>
<dbReference type="FunFam" id="3.30.420.10:FF:000003">
    <property type="entry name" value="Oligoribonuclease"/>
    <property type="match status" value="1"/>
</dbReference>
<dbReference type="SMART" id="SM00479">
    <property type="entry name" value="EXOIII"/>
    <property type="match status" value="1"/>
</dbReference>
<evidence type="ECO:0000256" key="3">
    <source>
        <dbReference type="ARBA" id="ARBA00022801"/>
    </source>
</evidence>
<dbReference type="InterPro" id="IPR013520">
    <property type="entry name" value="Ribonucl_H"/>
</dbReference>
<dbReference type="GO" id="GO:0005737">
    <property type="term" value="C:cytoplasm"/>
    <property type="evidence" value="ECO:0007669"/>
    <property type="project" value="UniProtKB-SubCell"/>
</dbReference>
<evidence type="ECO:0000256" key="6">
    <source>
        <dbReference type="HAMAP-Rule" id="MF_00045"/>
    </source>
</evidence>
<dbReference type="Proteomes" id="UP000199308">
    <property type="component" value="Unassembled WGS sequence"/>
</dbReference>
<evidence type="ECO:0000313" key="8">
    <source>
        <dbReference type="EMBL" id="SET85874.1"/>
    </source>
</evidence>
<proteinExistence type="inferred from homology"/>
<dbReference type="CDD" id="cd06135">
    <property type="entry name" value="Orn"/>
    <property type="match status" value="1"/>
</dbReference>
<keyword evidence="9" id="KW-1185">Reference proteome</keyword>
<evidence type="ECO:0000256" key="2">
    <source>
        <dbReference type="ARBA" id="ARBA00022722"/>
    </source>
</evidence>
<keyword evidence="3 6" id="KW-0378">Hydrolase</keyword>
<protein>
    <recommendedName>
        <fullName evidence="5 6">Oligoribonuclease</fullName>
        <ecNumber evidence="6">3.1.-.-</ecNumber>
    </recommendedName>
</protein>
<dbReference type="PANTHER" id="PTHR11046">
    <property type="entry name" value="OLIGORIBONUCLEASE, MITOCHONDRIAL"/>
    <property type="match status" value="1"/>
</dbReference>
<feature type="domain" description="Exonuclease" evidence="7">
    <location>
        <begin position="11"/>
        <end position="184"/>
    </location>
</feature>
<evidence type="ECO:0000313" key="9">
    <source>
        <dbReference type="Proteomes" id="UP000199308"/>
    </source>
</evidence>
<dbReference type="PANTHER" id="PTHR11046:SF0">
    <property type="entry name" value="OLIGORIBONUCLEASE, MITOCHONDRIAL"/>
    <property type="match status" value="1"/>
</dbReference>
<dbReference type="AlphaFoldDB" id="A0A1I0HP33"/>
<reference evidence="8 9" key="1">
    <citation type="submission" date="2016-10" db="EMBL/GenBank/DDBJ databases">
        <authorList>
            <person name="de Groot N.N."/>
        </authorList>
    </citation>
    <scope>NUCLEOTIDE SEQUENCE [LARGE SCALE GENOMIC DNA]</scope>
    <source>
        <strain evidence="8 9">DSM 19706</strain>
    </source>
</reference>
<organism evidence="8 9">
    <name type="scientific">Thalassotalea agarivorans</name>
    <name type="common">Thalassomonas agarivorans</name>
    <dbReference type="NCBI Taxonomy" id="349064"/>
    <lineage>
        <taxon>Bacteria</taxon>
        <taxon>Pseudomonadati</taxon>
        <taxon>Pseudomonadota</taxon>
        <taxon>Gammaproteobacteria</taxon>
        <taxon>Alteromonadales</taxon>
        <taxon>Colwelliaceae</taxon>
        <taxon>Thalassotalea</taxon>
    </lineage>
</organism>
<evidence type="ECO:0000256" key="1">
    <source>
        <dbReference type="ARBA" id="ARBA00009921"/>
    </source>
</evidence>
<dbReference type="NCBIfam" id="NF003765">
    <property type="entry name" value="PRK05359.1"/>
    <property type="match status" value="1"/>
</dbReference>
<evidence type="ECO:0000259" key="7">
    <source>
        <dbReference type="SMART" id="SM00479"/>
    </source>
</evidence>
<evidence type="ECO:0000256" key="5">
    <source>
        <dbReference type="ARBA" id="ARBA00070964"/>
    </source>
</evidence>
<dbReference type="EC" id="3.1.-.-" evidence="6"/>
<keyword evidence="4 6" id="KW-0269">Exonuclease</keyword>
<dbReference type="EMBL" id="FOHK01000017">
    <property type="protein sequence ID" value="SET85874.1"/>
    <property type="molecule type" value="Genomic_DNA"/>
</dbReference>
<evidence type="ECO:0000256" key="4">
    <source>
        <dbReference type="ARBA" id="ARBA00022839"/>
    </source>
</evidence>
<comment type="function">
    <text evidence="6">3'-to-5' exoribonuclease specific for small oligoribonucleotides.</text>
</comment>
<dbReference type="Pfam" id="PF00929">
    <property type="entry name" value="RNase_T"/>
    <property type="match status" value="1"/>
</dbReference>
<accession>A0A1I0HP33</accession>
<dbReference type="Gene3D" id="3.30.420.10">
    <property type="entry name" value="Ribonuclease H-like superfamily/Ribonuclease H"/>
    <property type="match status" value="1"/>
</dbReference>
<dbReference type="SUPFAM" id="SSF53098">
    <property type="entry name" value="Ribonuclease H-like"/>
    <property type="match status" value="1"/>
</dbReference>
<dbReference type="InterPro" id="IPR022894">
    <property type="entry name" value="Oligoribonuclease"/>
</dbReference>
<comment type="similarity">
    <text evidence="1 6">Belongs to the oligoribonuclease family.</text>
</comment>
<dbReference type="GO" id="GO:0000175">
    <property type="term" value="F:3'-5'-RNA exonuclease activity"/>
    <property type="evidence" value="ECO:0007669"/>
    <property type="project" value="InterPro"/>
</dbReference>
<dbReference type="GO" id="GO:0003676">
    <property type="term" value="F:nucleic acid binding"/>
    <property type="evidence" value="ECO:0007669"/>
    <property type="project" value="InterPro"/>
</dbReference>
<comment type="subcellular location">
    <subcellularLocation>
        <location evidence="6">Cytoplasm</location>
    </subcellularLocation>
</comment>
<dbReference type="GO" id="GO:0006259">
    <property type="term" value="P:DNA metabolic process"/>
    <property type="evidence" value="ECO:0007669"/>
    <property type="project" value="UniProtKB-ARBA"/>
</dbReference>
<dbReference type="InterPro" id="IPR012337">
    <property type="entry name" value="RNaseH-like_sf"/>
</dbReference>